<dbReference type="CDD" id="cd12148">
    <property type="entry name" value="fungal_TF_MHR"/>
    <property type="match status" value="1"/>
</dbReference>
<evidence type="ECO:0000313" key="10">
    <source>
        <dbReference type="EMBL" id="KAF4634855.1"/>
    </source>
</evidence>
<evidence type="ECO:0000256" key="4">
    <source>
        <dbReference type="ARBA" id="ARBA00023015"/>
    </source>
</evidence>
<evidence type="ECO:0000256" key="5">
    <source>
        <dbReference type="ARBA" id="ARBA00023125"/>
    </source>
</evidence>
<feature type="compositionally biased region" description="Polar residues" evidence="8">
    <location>
        <begin position="54"/>
        <end position="67"/>
    </location>
</feature>
<evidence type="ECO:0000256" key="3">
    <source>
        <dbReference type="ARBA" id="ARBA00022833"/>
    </source>
</evidence>
<dbReference type="PROSITE" id="PS50048">
    <property type="entry name" value="ZN2_CY6_FUNGAL_2"/>
    <property type="match status" value="1"/>
</dbReference>
<keyword evidence="2" id="KW-0479">Metal-binding</keyword>
<dbReference type="Pfam" id="PF04082">
    <property type="entry name" value="Fungal_trans"/>
    <property type="match status" value="1"/>
</dbReference>
<dbReference type="PANTHER" id="PTHR31313">
    <property type="entry name" value="TY1 ENHANCER ACTIVATOR"/>
    <property type="match status" value="1"/>
</dbReference>
<dbReference type="PROSITE" id="PS00463">
    <property type="entry name" value="ZN2_CY6_FUNGAL_1"/>
    <property type="match status" value="1"/>
</dbReference>
<evidence type="ECO:0000256" key="8">
    <source>
        <dbReference type="SAM" id="MobiDB-lite"/>
    </source>
</evidence>
<dbReference type="GO" id="GO:0003677">
    <property type="term" value="F:DNA binding"/>
    <property type="evidence" value="ECO:0007669"/>
    <property type="project" value="UniProtKB-KW"/>
</dbReference>
<dbReference type="InterPro" id="IPR051615">
    <property type="entry name" value="Transcr_Regulatory_Elem"/>
</dbReference>
<proteinExistence type="predicted"/>
<dbReference type="GO" id="GO:0005634">
    <property type="term" value="C:nucleus"/>
    <property type="evidence" value="ECO:0007669"/>
    <property type="project" value="UniProtKB-SubCell"/>
</dbReference>
<evidence type="ECO:0000313" key="11">
    <source>
        <dbReference type="Proteomes" id="UP000566819"/>
    </source>
</evidence>
<comment type="subcellular location">
    <subcellularLocation>
        <location evidence="1">Nucleus</location>
    </subcellularLocation>
</comment>
<dbReference type="PANTHER" id="PTHR31313:SF81">
    <property type="entry name" value="TY1 ENHANCER ACTIVATOR"/>
    <property type="match status" value="1"/>
</dbReference>
<evidence type="ECO:0000256" key="7">
    <source>
        <dbReference type="ARBA" id="ARBA00023242"/>
    </source>
</evidence>
<dbReference type="InterPro" id="IPR001138">
    <property type="entry name" value="Zn2Cys6_DnaBD"/>
</dbReference>
<dbReference type="AlphaFoldDB" id="A0A8H4RTP7"/>
<accession>A0A8H4RTP7</accession>
<evidence type="ECO:0000259" key="9">
    <source>
        <dbReference type="PROSITE" id="PS50048"/>
    </source>
</evidence>
<dbReference type="EMBL" id="JAAMPI010000155">
    <property type="protein sequence ID" value="KAF4634855.1"/>
    <property type="molecule type" value="Genomic_DNA"/>
</dbReference>
<evidence type="ECO:0000256" key="6">
    <source>
        <dbReference type="ARBA" id="ARBA00023163"/>
    </source>
</evidence>
<dbReference type="GO" id="GO:0006351">
    <property type="term" value="P:DNA-templated transcription"/>
    <property type="evidence" value="ECO:0007669"/>
    <property type="project" value="InterPro"/>
</dbReference>
<dbReference type="Pfam" id="PF00172">
    <property type="entry name" value="Zn_clus"/>
    <property type="match status" value="1"/>
</dbReference>
<feature type="region of interest" description="Disordered" evidence="8">
    <location>
        <begin position="42"/>
        <end position="69"/>
    </location>
</feature>
<keyword evidence="5" id="KW-0238">DNA-binding</keyword>
<dbReference type="CDD" id="cd00067">
    <property type="entry name" value="GAL4"/>
    <property type="match status" value="1"/>
</dbReference>
<dbReference type="InterPro" id="IPR036864">
    <property type="entry name" value="Zn2-C6_fun-type_DNA-bd_sf"/>
</dbReference>
<protein>
    <recommendedName>
        <fullName evidence="9">Zn(2)-C6 fungal-type domain-containing protein</fullName>
    </recommendedName>
</protein>
<dbReference type="SMART" id="SM00906">
    <property type="entry name" value="Fungal_trans"/>
    <property type="match status" value="1"/>
</dbReference>
<keyword evidence="7" id="KW-0539">Nucleus</keyword>
<dbReference type="SUPFAM" id="SSF57701">
    <property type="entry name" value="Zn2/Cys6 DNA-binding domain"/>
    <property type="match status" value="1"/>
</dbReference>
<reference evidence="10 11" key="1">
    <citation type="submission" date="2020-03" db="EMBL/GenBank/DDBJ databases">
        <title>Draft Genome Sequence of Cudoniella acicularis.</title>
        <authorList>
            <person name="Buettner E."/>
            <person name="Kellner H."/>
        </authorList>
    </citation>
    <scope>NUCLEOTIDE SEQUENCE [LARGE SCALE GENOMIC DNA]</scope>
    <source>
        <strain evidence="10 11">DSM 108380</strain>
    </source>
</reference>
<dbReference type="Gene3D" id="4.10.240.10">
    <property type="entry name" value="Zn(2)-C6 fungal-type DNA-binding domain"/>
    <property type="match status" value="1"/>
</dbReference>
<dbReference type="OrthoDB" id="2154091at2759"/>
<sequence>MVGSNTRSSTACVNCRQKKRRCDNSIPCDTCVQRRIPCAYSTEQDGRSRRPNRGQPSHPSTQCQISGHSIPRQVDSVLKAAEEQSPPAAATPGSRMPEAVADGALQQVGGLVFKLQPRRDGEFGYRGPASADQAAPYEGESDDVANDDLLHIHWPSIDELEQHLDMFLEWQSTCILILPKPIIDKVCRDYTSSQSECTEMTLLVLAILSLTYMMHPGSKTSTRKVQALSDYFSAEAKKLAYDMALRNPCVQVVQATCILSCREYSHGNDNGAWILHGLTVTVGNSIGLHAGGDYSRWIATGYLSQSAADTRILAYWSSVLVDRFLALCLGRHSLLHASNFSTPEISTRLPTDRVNHISRWNSTLIIGSDAYEDSVRGAFRSEIDLIKLSHEALTDIYQWRHDFSNLADGSKNAPATLKHLYTLVDHHRSKVLEWREQLPLAMCIEKSGPLPHLLLLHMASHNILILIHKPFLALLELQMEASEDFFRLSSALVERSSTICSNSAAEVVRLCHLLNEHYTLQYAVFMVAYFLANACIVRLNSIRSFEDDSHLLQDETLEHGVDLLREMAETWPVARRALHSVQRLASDLKDRRNRNSSPREIPTLRQESFDETVDTFSFLYNTSLNSQDWENAVYQMYNPTE</sequence>
<evidence type="ECO:0000256" key="2">
    <source>
        <dbReference type="ARBA" id="ARBA00022723"/>
    </source>
</evidence>
<dbReference type="GO" id="GO:0000981">
    <property type="term" value="F:DNA-binding transcription factor activity, RNA polymerase II-specific"/>
    <property type="evidence" value="ECO:0007669"/>
    <property type="project" value="InterPro"/>
</dbReference>
<dbReference type="Proteomes" id="UP000566819">
    <property type="component" value="Unassembled WGS sequence"/>
</dbReference>
<name>A0A8H4RTP7_9HELO</name>
<organism evidence="10 11">
    <name type="scientific">Cudoniella acicularis</name>
    <dbReference type="NCBI Taxonomy" id="354080"/>
    <lineage>
        <taxon>Eukaryota</taxon>
        <taxon>Fungi</taxon>
        <taxon>Dikarya</taxon>
        <taxon>Ascomycota</taxon>
        <taxon>Pezizomycotina</taxon>
        <taxon>Leotiomycetes</taxon>
        <taxon>Helotiales</taxon>
        <taxon>Tricladiaceae</taxon>
        <taxon>Cudoniella</taxon>
    </lineage>
</organism>
<feature type="domain" description="Zn(2)-C6 fungal-type" evidence="9">
    <location>
        <begin position="11"/>
        <end position="40"/>
    </location>
</feature>
<evidence type="ECO:0000256" key="1">
    <source>
        <dbReference type="ARBA" id="ARBA00004123"/>
    </source>
</evidence>
<keyword evidence="4" id="KW-0805">Transcription regulation</keyword>
<dbReference type="SMART" id="SM00066">
    <property type="entry name" value="GAL4"/>
    <property type="match status" value="1"/>
</dbReference>
<keyword evidence="6" id="KW-0804">Transcription</keyword>
<dbReference type="InterPro" id="IPR007219">
    <property type="entry name" value="XnlR_reg_dom"/>
</dbReference>
<keyword evidence="3" id="KW-0862">Zinc</keyword>
<comment type="caution">
    <text evidence="10">The sequence shown here is derived from an EMBL/GenBank/DDBJ whole genome shotgun (WGS) entry which is preliminary data.</text>
</comment>
<gene>
    <name evidence="10" type="ORF">G7Y89_g3239</name>
</gene>
<dbReference type="GO" id="GO:0008270">
    <property type="term" value="F:zinc ion binding"/>
    <property type="evidence" value="ECO:0007669"/>
    <property type="project" value="InterPro"/>
</dbReference>
<keyword evidence="11" id="KW-1185">Reference proteome</keyword>